<sequence>MLLDGTCLQNEATLNSGNDRLWVRFEANTPCSRQGIKVLEGIECGRPREENSHPLLRWIHQAKELKCREEGGVYDSAQCSQFF</sequence>
<evidence type="ECO:0000313" key="1">
    <source>
        <dbReference type="EMBL" id="KAH0462650.1"/>
    </source>
</evidence>
<comment type="caution">
    <text evidence="1">The sequence shown here is derived from an EMBL/GenBank/DDBJ whole genome shotgun (WGS) entry which is preliminary data.</text>
</comment>
<proteinExistence type="predicted"/>
<protein>
    <submittedName>
        <fullName evidence="1">Uncharacterized protein</fullName>
    </submittedName>
</protein>
<dbReference type="Proteomes" id="UP000775213">
    <property type="component" value="Unassembled WGS sequence"/>
</dbReference>
<accession>A0AAV7H564</accession>
<name>A0AAV7H564_DENCH</name>
<dbReference type="AlphaFoldDB" id="A0AAV7H564"/>
<gene>
    <name evidence="1" type="ORF">IEQ34_010225</name>
</gene>
<evidence type="ECO:0000313" key="2">
    <source>
        <dbReference type="Proteomes" id="UP000775213"/>
    </source>
</evidence>
<organism evidence="1 2">
    <name type="scientific">Dendrobium chrysotoxum</name>
    <name type="common">Orchid</name>
    <dbReference type="NCBI Taxonomy" id="161865"/>
    <lineage>
        <taxon>Eukaryota</taxon>
        <taxon>Viridiplantae</taxon>
        <taxon>Streptophyta</taxon>
        <taxon>Embryophyta</taxon>
        <taxon>Tracheophyta</taxon>
        <taxon>Spermatophyta</taxon>
        <taxon>Magnoliopsida</taxon>
        <taxon>Liliopsida</taxon>
        <taxon>Asparagales</taxon>
        <taxon>Orchidaceae</taxon>
        <taxon>Epidendroideae</taxon>
        <taxon>Malaxideae</taxon>
        <taxon>Dendrobiinae</taxon>
        <taxon>Dendrobium</taxon>
    </lineage>
</organism>
<reference evidence="1 2" key="1">
    <citation type="journal article" date="2021" name="Hortic Res">
        <title>Chromosome-scale assembly of the Dendrobium chrysotoxum genome enhances the understanding of orchid evolution.</title>
        <authorList>
            <person name="Zhang Y."/>
            <person name="Zhang G.Q."/>
            <person name="Zhang D."/>
            <person name="Liu X.D."/>
            <person name="Xu X.Y."/>
            <person name="Sun W.H."/>
            <person name="Yu X."/>
            <person name="Zhu X."/>
            <person name="Wang Z.W."/>
            <person name="Zhao X."/>
            <person name="Zhong W.Y."/>
            <person name="Chen H."/>
            <person name="Yin W.L."/>
            <person name="Huang T."/>
            <person name="Niu S.C."/>
            <person name="Liu Z.J."/>
        </authorList>
    </citation>
    <scope>NUCLEOTIDE SEQUENCE [LARGE SCALE GENOMIC DNA]</scope>
    <source>
        <strain evidence="1">Lindl</strain>
    </source>
</reference>
<dbReference type="EMBL" id="JAGFBR010000009">
    <property type="protein sequence ID" value="KAH0462650.1"/>
    <property type="molecule type" value="Genomic_DNA"/>
</dbReference>
<keyword evidence="2" id="KW-1185">Reference proteome</keyword>